<name>A0ABR9IA82_9PSEU</name>
<sequence>MKPMLNSAELVAFAPSSDLERSRAFYTDVAGLEFIEQTPFAVVFRSGRTMVRVTAVAEFTPQPFTVLGWAVADIRAAVTELRGRGVEFLTFDTLPQDTDKIWTTPGGRIAWFRDPDGNVLSLTEFTGN</sequence>
<accession>A0ABR9IA82</accession>
<dbReference type="PROSITE" id="PS51819">
    <property type="entry name" value="VOC"/>
    <property type="match status" value="1"/>
</dbReference>
<reference evidence="2 3" key="1">
    <citation type="submission" date="2020-10" db="EMBL/GenBank/DDBJ databases">
        <title>Sequencing the genomes of 1000 actinobacteria strains.</title>
        <authorList>
            <person name="Klenk H.-P."/>
        </authorList>
    </citation>
    <scope>NUCLEOTIDE SEQUENCE [LARGE SCALE GENOMIC DNA]</scope>
    <source>
        <strain evidence="2 3">DSM 44653</strain>
    </source>
</reference>
<keyword evidence="3" id="KW-1185">Reference proteome</keyword>
<protein>
    <submittedName>
        <fullName evidence="2">Catechol 2,3-dioxygenase-like lactoylglutathione lyase family enzyme</fullName>
    </submittedName>
</protein>
<evidence type="ECO:0000313" key="3">
    <source>
        <dbReference type="Proteomes" id="UP000631670"/>
    </source>
</evidence>
<dbReference type="InterPro" id="IPR029068">
    <property type="entry name" value="Glyas_Bleomycin-R_OHBP_Dase"/>
</dbReference>
<dbReference type="EMBL" id="JADBEG010000001">
    <property type="protein sequence ID" value="MBE1500103.1"/>
    <property type="molecule type" value="Genomic_DNA"/>
</dbReference>
<dbReference type="Proteomes" id="UP000631670">
    <property type="component" value="Unassembled WGS sequence"/>
</dbReference>
<evidence type="ECO:0000259" key="1">
    <source>
        <dbReference type="PROSITE" id="PS51819"/>
    </source>
</evidence>
<dbReference type="InterPro" id="IPR037523">
    <property type="entry name" value="VOC_core"/>
</dbReference>
<comment type="caution">
    <text evidence="2">The sequence shown here is derived from an EMBL/GenBank/DDBJ whole genome shotgun (WGS) entry which is preliminary data.</text>
</comment>
<evidence type="ECO:0000313" key="2">
    <source>
        <dbReference type="EMBL" id="MBE1500103.1"/>
    </source>
</evidence>
<dbReference type="Gene3D" id="3.10.180.10">
    <property type="entry name" value="2,3-Dihydroxybiphenyl 1,2-Dioxygenase, domain 1"/>
    <property type="match status" value="1"/>
</dbReference>
<dbReference type="SUPFAM" id="SSF54593">
    <property type="entry name" value="Glyoxalase/Bleomycin resistance protein/Dihydroxybiphenyl dioxygenase"/>
    <property type="match status" value="1"/>
</dbReference>
<dbReference type="InterPro" id="IPR004360">
    <property type="entry name" value="Glyas_Fos-R_dOase_dom"/>
</dbReference>
<gene>
    <name evidence="2" type="ORF">H4696_007203</name>
</gene>
<dbReference type="Pfam" id="PF00903">
    <property type="entry name" value="Glyoxalase"/>
    <property type="match status" value="1"/>
</dbReference>
<organism evidence="2 3">
    <name type="scientific">Amycolatopsis lexingtonensis</name>
    <dbReference type="NCBI Taxonomy" id="218822"/>
    <lineage>
        <taxon>Bacteria</taxon>
        <taxon>Bacillati</taxon>
        <taxon>Actinomycetota</taxon>
        <taxon>Actinomycetes</taxon>
        <taxon>Pseudonocardiales</taxon>
        <taxon>Pseudonocardiaceae</taxon>
        <taxon>Amycolatopsis</taxon>
    </lineage>
</organism>
<proteinExistence type="predicted"/>
<feature type="domain" description="VOC" evidence="1">
    <location>
        <begin position="7"/>
        <end position="125"/>
    </location>
</feature>